<gene>
    <name evidence="1" type="ORF">MAM1_0262d08879</name>
</gene>
<keyword evidence="2" id="KW-1185">Reference proteome</keyword>
<feature type="non-terminal residue" evidence="1">
    <location>
        <position position="113"/>
    </location>
</feature>
<dbReference type="AlphaFoldDB" id="A0A0C9N452"/>
<dbReference type="EMBL" id="DF836551">
    <property type="protein sequence ID" value="GAN09353.1"/>
    <property type="molecule type" value="Genomic_DNA"/>
</dbReference>
<sequence>MPTFRRGKVIKTLDYIMVGRHLKDLYFDNGIEHVSSVWTDHALLTIKLRLQLNNTGKGLWRANPNLAHYKSYVKKINTGISHFMQNILADSSDSNQIKWDRLKGYIRKLTKAY</sequence>
<accession>A0A0C9N452</accession>
<evidence type="ECO:0000313" key="1">
    <source>
        <dbReference type="EMBL" id="GAN09353.1"/>
    </source>
</evidence>
<organism evidence="1">
    <name type="scientific">Mucor ambiguus</name>
    <dbReference type="NCBI Taxonomy" id="91626"/>
    <lineage>
        <taxon>Eukaryota</taxon>
        <taxon>Fungi</taxon>
        <taxon>Fungi incertae sedis</taxon>
        <taxon>Mucoromycota</taxon>
        <taxon>Mucoromycotina</taxon>
        <taxon>Mucoromycetes</taxon>
        <taxon>Mucorales</taxon>
        <taxon>Mucorineae</taxon>
        <taxon>Mucoraceae</taxon>
        <taxon>Mucor</taxon>
    </lineage>
</organism>
<evidence type="ECO:0008006" key="3">
    <source>
        <dbReference type="Google" id="ProtNLM"/>
    </source>
</evidence>
<reference evidence="1" key="1">
    <citation type="submission" date="2014-09" db="EMBL/GenBank/DDBJ databases">
        <title>Draft genome sequence of an oleaginous Mucoromycotina fungus Mucor ambiguus NBRC6742.</title>
        <authorList>
            <person name="Takeda I."/>
            <person name="Yamane N."/>
            <person name="Morita T."/>
            <person name="Tamano K."/>
            <person name="Machida M."/>
            <person name="Baker S."/>
            <person name="Koike H."/>
        </authorList>
    </citation>
    <scope>NUCLEOTIDE SEQUENCE</scope>
    <source>
        <strain evidence="1">NBRC 6742</strain>
    </source>
</reference>
<evidence type="ECO:0000313" key="2">
    <source>
        <dbReference type="Proteomes" id="UP000053815"/>
    </source>
</evidence>
<protein>
    <recommendedName>
        <fullName evidence="3">Endonuclease/exonuclease/phosphatase domain-containing protein</fullName>
    </recommendedName>
</protein>
<dbReference type="STRING" id="91626.A0A0C9N452"/>
<dbReference type="OrthoDB" id="2207350at2759"/>
<dbReference type="Proteomes" id="UP000053815">
    <property type="component" value="Unassembled WGS sequence"/>
</dbReference>
<name>A0A0C9N452_9FUNG</name>
<proteinExistence type="predicted"/>